<reference evidence="3" key="1">
    <citation type="journal article" date="2021" name="New Phytol.">
        <title>Evolutionary innovations through gain and loss of genes in the ectomycorrhizal Boletales.</title>
        <authorList>
            <person name="Wu G."/>
            <person name="Miyauchi S."/>
            <person name="Morin E."/>
            <person name="Kuo A."/>
            <person name="Drula E."/>
            <person name="Varga T."/>
            <person name="Kohler A."/>
            <person name="Feng B."/>
            <person name="Cao Y."/>
            <person name="Lipzen A."/>
            <person name="Daum C."/>
            <person name="Hundley H."/>
            <person name="Pangilinan J."/>
            <person name="Johnson J."/>
            <person name="Barry K."/>
            <person name="LaButti K."/>
            <person name="Ng V."/>
            <person name="Ahrendt S."/>
            <person name="Min B."/>
            <person name="Choi I.G."/>
            <person name="Park H."/>
            <person name="Plett J.M."/>
            <person name="Magnuson J."/>
            <person name="Spatafora J.W."/>
            <person name="Nagy L.G."/>
            <person name="Henrissat B."/>
            <person name="Grigoriev I.V."/>
            <person name="Yang Z.L."/>
            <person name="Xu J."/>
            <person name="Martin F.M."/>
        </authorList>
    </citation>
    <scope>NUCLEOTIDE SEQUENCE</scope>
    <source>
        <strain evidence="3">KKN 215</strain>
    </source>
</reference>
<evidence type="ECO:0000256" key="2">
    <source>
        <dbReference type="SAM" id="Phobius"/>
    </source>
</evidence>
<keyword evidence="2" id="KW-0472">Membrane</keyword>
<feature type="transmembrane region" description="Helical" evidence="2">
    <location>
        <begin position="12"/>
        <end position="33"/>
    </location>
</feature>
<name>A0A8K0XJS1_9AGAR</name>
<organism evidence="3 4">
    <name type="scientific">Cristinia sonorae</name>
    <dbReference type="NCBI Taxonomy" id="1940300"/>
    <lineage>
        <taxon>Eukaryota</taxon>
        <taxon>Fungi</taxon>
        <taxon>Dikarya</taxon>
        <taxon>Basidiomycota</taxon>
        <taxon>Agaricomycotina</taxon>
        <taxon>Agaricomycetes</taxon>
        <taxon>Agaricomycetidae</taxon>
        <taxon>Agaricales</taxon>
        <taxon>Pleurotineae</taxon>
        <taxon>Stephanosporaceae</taxon>
        <taxon>Cristinia</taxon>
    </lineage>
</organism>
<evidence type="ECO:0000256" key="1">
    <source>
        <dbReference type="SAM" id="MobiDB-lite"/>
    </source>
</evidence>
<evidence type="ECO:0000313" key="3">
    <source>
        <dbReference type="EMBL" id="KAH8077078.1"/>
    </source>
</evidence>
<proteinExistence type="predicted"/>
<dbReference type="OrthoDB" id="3061923at2759"/>
<keyword evidence="2" id="KW-1133">Transmembrane helix</keyword>
<protein>
    <recommendedName>
        <fullName evidence="5">Transmembrane protein</fullName>
    </recommendedName>
</protein>
<evidence type="ECO:0000313" key="4">
    <source>
        <dbReference type="Proteomes" id="UP000813824"/>
    </source>
</evidence>
<accession>A0A8K0XJS1</accession>
<evidence type="ECO:0008006" key="5">
    <source>
        <dbReference type="Google" id="ProtNLM"/>
    </source>
</evidence>
<keyword evidence="2" id="KW-0812">Transmembrane</keyword>
<dbReference type="Proteomes" id="UP000813824">
    <property type="component" value="Unassembled WGS sequence"/>
</dbReference>
<feature type="region of interest" description="Disordered" evidence="1">
    <location>
        <begin position="97"/>
        <end position="117"/>
    </location>
</feature>
<keyword evidence="4" id="KW-1185">Reference proteome</keyword>
<feature type="transmembrane region" description="Helical" evidence="2">
    <location>
        <begin position="285"/>
        <end position="308"/>
    </location>
</feature>
<sequence length="754" mass="79817">MWQAKPKWRLAFVQTNASVVEGCLVLFVISIYLCTGCYSVALIRPELVSSDTMNPTLGRSRNRRAARHDSRSQEADVNALYLGPGGQVVAVDQQGISGDALPDADTGPPTTPLPDVTSETYALDFQPSAGVVASAVASTTPPLPVLPATATSEAGALSTAASDASTSTGLLSLQSSMLSPTSTYSASSSMAVSSASPSTSVSSAISTMLAVSISVSSSSGSESWTSWSSSAIPTSSTVTTLDTTSATIMATSTTTNALSSTSSNPPPTGGALNAAAVASKHPVSFYLGVALASIVGFACIAAFIAWCFRKCAKRDENDYESTDPWPWDKDNRDHHLESGLQDPYALDEGRWPVHDMLAEPPTAPDSGYTHRDPFGIQYPNHAAVRDGAPRDSPRNQIMRAGAPLHPALHGTPCSVKTPFVPVHAAHQSVPDLAPDIGKLQVTNHMPGDVSSDEGSRANSRPGVSFLNPGATPMQVFNRDNGMMLNIPLTPMQPKPPMHSLATNKEAQLPLPGQTQRKASQGALSERSAGWAASIRSNLAHAIQAVVGNSNSTSSADELLPKKTEDLSASMSQDIGDSLSSPGRLAYDLSENPIVCLEPVQDSGHGDWDDLSAWMTNEKFTPKPPGSAALDKQLVAHPPLCRNTTSESIIGAEERRQNLQALRRSRKATKRSVKHRPALYGRMSSLSMCSEMSRASSTASGLLTKQEEYARIALRERRRRVLEMSGNGRCVGSRRIKGAMSPELSHAVAFDSSKT</sequence>
<comment type="caution">
    <text evidence="3">The sequence shown here is derived from an EMBL/GenBank/DDBJ whole genome shotgun (WGS) entry which is preliminary data.</text>
</comment>
<dbReference type="EMBL" id="JAEVFJ010000066">
    <property type="protein sequence ID" value="KAH8077078.1"/>
    <property type="molecule type" value="Genomic_DNA"/>
</dbReference>
<feature type="region of interest" description="Disordered" evidence="1">
    <location>
        <begin position="444"/>
        <end position="469"/>
    </location>
</feature>
<gene>
    <name evidence="3" type="ORF">BXZ70DRAFT_705771</name>
</gene>
<feature type="region of interest" description="Disordered" evidence="1">
    <location>
        <begin position="52"/>
        <end position="77"/>
    </location>
</feature>
<dbReference type="AlphaFoldDB" id="A0A8K0XJS1"/>